<evidence type="ECO:0000256" key="5">
    <source>
        <dbReference type="SAM" id="Coils"/>
    </source>
</evidence>
<evidence type="ECO:0000313" key="8">
    <source>
        <dbReference type="RefSeq" id="XP_022254244.1"/>
    </source>
</evidence>
<organism evidence="7 8">
    <name type="scientific">Limulus polyphemus</name>
    <name type="common">Atlantic horseshoe crab</name>
    <dbReference type="NCBI Taxonomy" id="6850"/>
    <lineage>
        <taxon>Eukaryota</taxon>
        <taxon>Metazoa</taxon>
        <taxon>Ecdysozoa</taxon>
        <taxon>Arthropoda</taxon>
        <taxon>Chelicerata</taxon>
        <taxon>Merostomata</taxon>
        <taxon>Xiphosura</taxon>
        <taxon>Limulidae</taxon>
        <taxon>Limulus</taxon>
    </lineage>
</organism>
<dbReference type="SMART" id="SM01167">
    <property type="entry name" value="DUF1900"/>
    <property type="match status" value="1"/>
</dbReference>
<keyword evidence="5" id="KW-0175">Coiled coil</keyword>
<dbReference type="PROSITE" id="PS50082">
    <property type="entry name" value="WD_REPEATS_2"/>
    <property type="match status" value="2"/>
</dbReference>
<comment type="similarity">
    <text evidence="4">Belongs to the WD repeat coronin family.</text>
</comment>
<dbReference type="InterPro" id="IPR001680">
    <property type="entry name" value="WD40_rpt"/>
</dbReference>
<dbReference type="InterPro" id="IPR015048">
    <property type="entry name" value="DUF1899"/>
</dbReference>
<dbReference type="InterPro" id="IPR015505">
    <property type="entry name" value="Coronin"/>
</dbReference>
<feature type="repeat" description="WD" evidence="3">
    <location>
        <begin position="77"/>
        <end position="109"/>
    </location>
</feature>
<name>A0ABM1TED8_LIMPO</name>
<accession>A0ABM1TED8</accession>
<evidence type="ECO:0000259" key="6">
    <source>
        <dbReference type="SMART" id="SM01166"/>
    </source>
</evidence>
<dbReference type="Gene3D" id="2.130.10.10">
    <property type="entry name" value="YVTN repeat-like/Quinoprotein amine dehydrogenase"/>
    <property type="match status" value="1"/>
</dbReference>
<sequence length="531" mass="60338">MTFRGVRNSKFRHLYGSPSRKEKCYECIRISTNAHDGNLCAVNPKFIAIITESTGGGSFLILPLEKTGRVPHAVGRVTGHQGPVLDLKWNPFNDNVIASCSDDLTVKLWLIPDGGLKEENQEDALVTLRGHKRRAGHLEWHPTAEDILLSAGFDYLILVWNTAEGTLVKSISCHSDYIFSMSFNWDGTLLATTCRDKKLRIINPQKGTVIEETILQQGFKASKVVYLGDTKMLFTTGFSKYCDRQWAIWSEKDMRQPLRIEIIDSSAGILFPYYDHDTKIIYLAGKGDGNIRFYELVGNAPWCYYLNQYLSGWPQRSVGVMPKRGVCITRCEVFRFYRLSAMKGMCEPVSMIVPRKRLEFQEDLYPPTPAPSSSLTAKEWMEGQNRPPVLFSIQDAESVVINKQMSYLPEIRSLNISTSDETDSKEIQCDRPHPYIKENVGKGDQNGVDQMNGLDLSDRLSRTTRKQKNIRNVSTEEHDVCDPQTTVEMRKIIAQQSEEIRRLHQLLRAEERKVQKMEKQLASLIGNGANS</sequence>
<dbReference type="SMART" id="SM00320">
    <property type="entry name" value="WD40"/>
    <property type="match status" value="3"/>
</dbReference>
<dbReference type="Pfam" id="PF16300">
    <property type="entry name" value="WD40_4"/>
    <property type="match status" value="1"/>
</dbReference>
<evidence type="ECO:0000256" key="2">
    <source>
        <dbReference type="ARBA" id="ARBA00022737"/>
    </source>
</evidence>
<evidence type="ECO:0000313" key="7">
    <source>
        <dbReference type="Proteomes" id="UP000694941"/>
    </source>
</evidence>
<evidence type="ECO:0000256" key="1">
    <source>
        <dbReference type="ARBA" id="ARBA00022574"/>
    </source>
</evidence>
<feature type="coiled-coil region" evidence="5">
    <location>
        <begin position="493"/>
        <end position="527"/>
    </location>
</feature>
<dbReference type="RefSeq" id="XP_022254244.1">
    <property type="nucleotide sequence ID" value="XM_022398536.1"/>
</dbReference>
<dbReference type="PANTHER" id="PTHR10856">
    <property type="entry name" value="CORONIN"/>
    <property type="match status" value="1"/>
</dbReference>
<keyword evidence="7" id="KW-1185">Reference proteome</keyword>
<reference evidence="8" key="1">
    <citation type="submission" date="2025-08" db="UniProtKB">
        <authorList>
            <consortium name="RefSeq"/>
        </authorList>
    </citation>
    <scope>IDENTIFICATION</scope>
    <source>
        <tissue evidence="8">Muscle</tissue>
    </source>
</reference>
<dbReference type="Pfam" id="PF00400">
    <property type="entry name" value="WD40"/>
    <property type="match status" value="2"/>
</dbReference>
<dbReference type="Proteomes" id="UP000694941">
    <property type="component" value="Unplaced"/>
</dbReference>
<evidence type="ECO:0000256" key="4">
    <source>
        <dbReference type="RuleBase" id="RU280818"/>
    </source>
</evidence>
<dbReference type="SMART" id="SM01166">
    <property type="entry name" value="DUF1899"/>
    <property type="match status" value="1"/>
</dbReference>
<dbReference type="PANTHER" id="PTHR10856:SF44">
    <property type="entry name" value="CORONIN"/>
    <property type="match status" value="1"/>
</dbReference>
<dbReference type="InterPro" id="IPR015943">
    <property type="entry name" value="WD40/YVTN_repeat-like_dom_sf"/>
</dbReference>
<keyword evidence="1 3" id="KW-0853">WD repeat</keyword>
<feature type="domain" description="DUF1899" evidence="6">
    <location>
        <begin position="4"/>
        <end position="68"/>
    </location>
</feature>
<dbReference type="GeneID" id="106469975"/>
<dbReference type="InterPro" id="IPR036322">
    <property type="entry name" value="WD40_repeat_dom_sf"/>
</dbReference>
<protein>
    <recommendedName>
        <fullName evidence="4">Coronin</fullName>
    </recommendedName>
</protein>
<keyword evidence="2 4" id="KW-0677">Repeat</keyword>
<dbReference type="SUPFAM" id="SSF50978">
    <property type="entry name" value="WD40 repeat-like"/>
    <property type="match status" value="1"/>
</dbReference>
<evidence type="ECO:0000256" key="3">
    <source>
        <dbReference type="PROSITE-ProRule" id="PRU00221"/>
    </source>
</evidence>
<proteinExistence type="inferred from homology"/>
<feature type="repeat" description="WD" evidence="3">
    <location>
        <begin position="128"/>
        <end position="170"/>
    </location>
</feature>
<dbReference type="PROSITE" id="PS50294">
    <property type="entry name" value="WD_REPEATS_REGION"/>
    <property type="match status" value="1"/>
</dbReference>
<gene>
    <name evidence="8" type="primary">LOC106469975</name>
</gene>
<dbReference type="Pfam" id="PF08953">
    <property type="entry name" value="DUF1899"/>
    <property type="match status" value="1"/>
</dbReference>